<evidence type="ECO:0000259" key="2">
    <source>
        <dbReference type="PROSITE" id="PS50994"/>
    </source>
</evidence>
<dbReference type="CDD" id="cd00024">
    <property type="entry name" value="CD_CSD"/>
    <property type="match status" value="1"/>
</dbReference>
<keyword evidence="4" id="KW-1185">Reference proteome</keyword>
<dbReference type="PANTHER" id="PTHR46585">
    <property type="entry name" value="INTEGRASE CORE DOMAIN CONTAINING PROTEIN"/>
    <property type="match status" value="1"/>
</dbReference>
<dbReference type="InterPro" id="IPR016197">
    <property type="entry name" value="Chromo-like_dom_sf"/>
</dbReference>
<evidence type="ECO:0000313" key="3">
    <source>
        <dbReference type="EMBL" id="KMQ83563.1"/>
    </source>
</evidence>
<dbReference type="SUPFAM" id="SSF53098">
    <property type="entry name" value="Ribonuclease H-like"/>
    <property type="match status" value="1"/>
</dbReference>
<dbReference type="Gene3D" id="3.30.420.10">
    <property type="entry name" value="Ribonuclease H-like superfamily/Ribonuclease H"/>
    <property type="match status" value="1"/>
</dbReference>
<proteinExistence type="predicted"/>
<organism evidence="3 4">
    <name type="scientific">Lasius niger</name>
    <name type="common">Black garden ant</name>
    <dbReference type="NCBI Taxonomy" id="67767"/>
    <lineage>
        <taxon>Eukaryota</taxon>
        <taxon>Metazoa</taxon>
        <taxon>Ecdysozoa</taxon>
        <taxon>Arthropoda</taxon>
        <taxon>Hexapoda</taxon>
        <taxon>Insecta</taxon>
        <taxon>Pterygota</taxon>
        <taxon>Neoptera</taxon>
        <taxon>Endopterygota</taxon>
        <taxon>Hymenoptera</taxon>
        <taxon>Apocrita</taxon>
        <taxon>Aculeata</taxon>
        <taxon>Formicoidea</taxon>
        <taxon>Formicidae</taxon>
        <taxon>Formicinae</taxon>
        <taxon>Lasius</taxon>
        <taxon>Lasius</taxon>
    </lineage>
</organism>
<reference evidence="3 4" key="1">
    <citation type="submission" date="2015-04" db="EMBL/GenBank/DDBJ databases">
        <title>Lasius niger genome sequencing.</title>
        <authorList>
            <person name="Konorov E.A."/>
            <person name="Nikitin M.A."/>
            <person name="Kirill M.V."/>
            <person name="Chang P."/>
        </authorList>
    </citation>
    <scope>NUCLEOTIDE SEQUENCE [LARGE SCALE GENOMIC DNA]</scope>
    <source>
        <tissue evidence="3">Whole</tissue>
    </source>
</reference>
<dbReference type="GO" id="GO:0005694">
    <property type="term" value="C:chromosome"/>
    <property type="evidence" value="ECO:0007669"/>
    <property type="project" value="UniProtKB-ARBA"/>
</dbReference>
<dbReference type="InterPro" id="IPR012337">
    <property type="entry name" value="RNaseH-like_sf"/>
</dbReference>
<dbReference type="SUPFAM" id="SSF54160">
    <property type="entry name" value="Chromo domain-like"/>
    <property type="match status" value="1"/>
</dbReference>
<dbReference type="OrthoDB" id="7690739at2759"/>
<dbReference type="AlphaFoldDB" id="A0A0J7JZH5"/>
<evidence type="ECO:0000313" key="4">
    <source>
        <dbReference type="Proteomes" id="UP000036403"/>
    </source>
</evidence>
<comment type="caution">
    <text evidence="3">The sequence shown here is derived from an EMBL/GenBank/DDBJ whole genome shotgun (WGS) entry which is preliminary data.</text>
</comment>
<dbReference type="InterPro" id="IPR000953">
    <property type="entry name" value="Chromo/chromo_shadow_dom"/>
</dbReference>
<dbReference type="GO" id="GO:0003676">
    <property type="term" value="F:nucleic acid binding"/>
    <property type="evidence" value="ECO:0007669"/>
    <property type="project" value="InterPro"/>
</dbReference>
<sequence length="318" mass="37113">MSRSTMLQKKNTSEKQQLVEELHAPARKNFPRRRVIVRGYDDLWQADVVEMRPYARINKGHNYILTVIDALSKYAWAVPLKNKSGNEMSETIAKIIRDDKRCPKNFQTDRGKEFYNANVQKLMKKHNINHYSTYSVMKASIVERFNRTLKNNMWKMFTLNGNYKWIDALPRLVVEYNARKHRTIGMKPIDVTPAIADKLLNTVYNNVKIAAPARFKVGNSVRVSKFKTIFDKGYTPNWTTEVFKIVKVQKTNPATYVLEDSRGNPIAGGFYEYELHHVANPDVYLMEKVIRKKGDEVYVKWLGLDKSHNSWIHKNNIL</sequence>
<protein>
    <submittedName>
        <fullName evidence="3">Integrase core domain-containing protein</fullName>
    </submittedName>
</protein>
<name>A0A0J7JZH5_LASNI</name>
<dbReference type="EMBL" id="LBMM01019317">
    <property type="protein sequence ID" value="KMQ83563.1"/>
    <property type="molecule type" value="Genomic_DNA"/>
</dbReference>
<dbReference type="Pfam" id="PF00665">
    <property type="entry name" value="rve"/>
    <property type="match status" value="1"/>
</dbReference>
<dbReference type="PROSITE" id="PS50994">
    <property type="entry name" value="INTEGRASE"/>
    <property type="match status" value="1"/>
</dbReference>
<evidence type="ECO:0000259" key="1">
    <source>
        <dbReference type="PROSITE" id="PS50013"/>
    </source>
</evidence>
<feature type="domain" description="Chromo" evidence="1">
    <location>
        <begin position="284"/>
        <end position="318"/>
    </location>
</feature>
<accession>A0A0J7JZH5</accession>
<dbReference type="PANTHER" id="PTHR46585:SF1">
    <property type="entry name" value="CHROMO DOMAIN-CONTAINING PROTEIN"/>
    <property type="match status" value="1"/>
</dbReference>
<gene>
    <name evidence="3" type="ORF">RF55_19671</name>
</gene>
<dbReference type="InterPro" id="IPR001584">
    <property type="entry name" value="Integrase_cat-core"/>
</dbReference>
<dbReference type="GO" id="GO:0015074">
    <property type="term" value="P:DNA integration"/>
    <property type="evidence" value="ECO:0007669"/>
    <property type="project" value="InterPro"/>
</dbReference>
<dbReference type="PaxDb" id="67767-A0A0J7JZH5"/>
<dbReference type="Proteomes" id="UP000036403">
    <property type="component" value="Unassembled WGS sequence"/>
</dbReference>
<dbReference type="PROSITE" id="PS50013">
    <property type="entry name" value="CHROMO_2"/>
    <property type="match status" value="1"/>
</dbReference>
<feature type="domain" description="Integrase catalytic" evidence="2">
    <location>
        <begin position="27"/>
        <end position="196"/>
    </location>
</feature>
<dbReference type="InterPro" id="IPR036397">
    <property type="entry name" value="RNaseH_sf"/>
</dbReference>